<dbReference type="KEGG" id="bcai:K788_0002107"/>
<keyword evidence="1" id="KW-0472">Membrane</keyword>
<accession>A0A0P0RPW2</accession>
<dbReference type="Proteomes" id="UP000019146">
    <property type="component" value="Plasmid unnamed"/>
</dbReference>
<geneLocation type="plasmid" evidence="2"/>
<gene>
    <name evidence="1" type="ORF">K788_0002107</name>
</gene>
<sequence>MAEGATVSMPNVARMLLRLLLASRRSGVAGVLAGALVLGAAALWLALLPALASRIDQQAHAVARARSAPPPKPVITAPAMAAARLSAFYAALGDAAHSEQIVAHLFDAADETGVTLDKAEYKPARDTAGRFETYTIILPVKGDYVHLRRFCEKVLLTVPYAALDDMRFRRSSANDTAVEASLRFTVFLRPAASSDARADAGEVRR</sequence>
<name>A0A0P0RPW2_9BURK</name>
<protein>
    <submittedName>
        <fullName evidence="1">Putative secretion system X transmembrane protein 2</fullName>
    </submittedName>
</protein>
<keyword evidence="1" id="KW-0614">Plasmid</keyword>
<dbReference type="AlphaFoldDB" id="A0A0P0RPW2"/>
<evidence type="ECO:0000313" key="2">
    <source>
        <dbReference type="Proteomes" id="UP000019146"/>
    </source>
</evidence>
<dbReference type="EMBL" id="CP012748">
    <property type="protein sequence ID" value="ALL71066.1"/>
    <property type="molecule type" value="Genomic_DNA"/>
</dbReference>
<reference evidence="1 2" key="1">
    <citation type="journal article" date="2014" name="Genome Announc.">
        <title>Draft Genome Sequence of the Haloacid-Degrading Burkholderia caribensis Strain MBA4.</title>
        <authorList>
            <person name="Pan Y."/>
            <person name="Kong K.F."/>
            <person name="Tsang J.S."/>
        </authorList>
    </citation>
    <scope>NUCLEOTIDE SEQUENCE [LARGE SCALE GENOMIC DNA]</scope>
    <source>
        <strain evidence="1 2">MBA4</strain>
        <plasmid evidence="2">Plasmid</plasmid>
    </source>
</reference>
<organism evidence="1 2">
    <name type="scientific">Paraburkholderia caribensis MBA4</name>
    <dbReference type="NCBI Taxonomy" id="1323664"/>
    <lineage>
        <taxon>Bacteria</taxon>
        <taxon>Pseudomonadati</taxon>
        <taxon>Pseudomonadota</taxon>
        <taxon>Betaproteobacteria</taxon>
        <taxon>Burkholderiales</taxon>
        <taxon>Burkholderiaceae</taxon>
        <taxon>Paraburkholderia</taxon>
    </lineage>
</organism>
<keyword evidence="1" id="KW-0812">Transmembrane</keyword>
<proteinExistence type="predicted"/>
<evidence type="ECO:0000313" key="1">
    <source>
        <dbReference type="EMBL" id="ALL71066.1"/>
    </source>
</evidence>